<dbReference type="InterPro" id="IPR023380">
    <property type="entry name" value="DsbB-like_sf"/>
</dbReference>
<evidence type="ECO:0000256" key="3">
    <source>
        <dbReference type="ARBA" id="ARBA00022448"/>
    </source>
</evidence>
<dbReference type="PANTHER" id="PTHR36570">
    <property type="entry name" value="DISULFIDE BOND FORMATION PROTEIN B"/>
    <property type="match status" value="1"/>
</dbReference>
<evidence type="ECO:0000256" key="9">
    <source>
        <dbReference type="ARBA" id="ARBA00023002"/>
    </source>
</evidence>
<dbReference type="PANTHER" id="PTHR36570:SF3">
    <property type="entry name" value="DISULFIDE BOND FORMATION PROTEIN B"/>
    <property type="match status" value="1"/>
</dbReference>
<dbReference type="Gene3D" id="1.20.1550.10">
    <property type="entry name" value="DsbB-like"/>
    <property type="match status" value="1"/>
</dbReference>
<feature type="transmembrane region" description="Helical" evidence="14">
    <location>
        <begin position="146"/>
        <end position="164"/>
    </location>
</feature>
<gene>
    <name evidence="15" type="ORF">METZ01_LOCUS18285</name>
</gene>
<proteinExistence type="inferred from homology"/>
<dbReference type="GO" id="GO:0015035">
    <property type="term" value="F:protein-disulfide reductase activity"/>
    <property type="evidence" value="ECO:0007669"/>
    <property type="project" value="InterPro"/>
</dbReference>
<dbReference type="GO" id="GO:0005886">
    <property type="term" value="C:plasma membrane"/>
    <property type="evidence" value="ECO:0007669"/>
    <property type="project" value="UniProtKB-SubCell"/>
</dbReference>
<evidence type="ECO:0000256" key="6">
    <source>
        <dbReference type="ARBA" id="ARBA00022692"/>
    </source>
</evidence>
<keyword evidence="5" id="KW-0997">Cell inner membrane</keyword>
<keyword evidence="7" id="KW-0249">Electron transport</keyword>
<organism evidence="15">
    <name type="scientific">marine metagenome</name>
    <dbReference type="NCBI Taxonomy" id="408172"/>
    <lineage>
        <taxon>unclassified sequences</taxon>
        <taxon>metagenomes</taxon>
        <taxon>ecological metagenomes</taxon>
    </lineage>
</organism>
<keyword evidence="12" id="KW-0143">Chaperone</keyword>
<dbReference type="GO" id="GO:0006457">
    <property type="term" value="P:protein folding"/>
    <property type="evidence" value="ECO:0007669"/>
    <property type="project" value="InterPro"/>
</dbReference>
<evidence type="ECO:0000256" key="11">
    <source>
        <dbReference type="ARBA" id="ARBA00023157"/>
    </source>
</evidence>
<sequence>MIELINKFNSRSFNLLGCLACMGMMAYALYAQHFLFLDPCPLCVIQRIAVITTGIIFLFAFIQKPRLWGRLTYAALITVSAGTGAGVSAWHVWLQNLPSDKIPSCGPGFDYIISSFPIGEAFSLIFSGSGECATTDWKLLSLSMPSWVFISCLALIAIGLQANLKAKI</sequence>
<evidence type="ECO:0000256" key="12">
    <source>
        <dbReference type="ARBA" id="ARBA00023186"/>
    </source>
</evidence>
<evidence type="ECO:0000256" key="10">
    <source>
        <dbReference type="ARBA" id="ARBA00023136"/>
    </source>
</evidence>
<keyword evidence="10 14" id="KW-0472">Membrane</keyword>
<feature type="transmembrane region" description="Helical" evidence="14">
    <location>
        <begin position="44"/>
        <end position="62"/>
    </location>
</feature>
<keyword evidence="11" id="KW-1015">Disulfide bond</keyword>
<dbReference type="Pfam" id="PF02600">
    <property type="entry name" value="DsbB"/>
    <property type="match status" value="1"/>
</dbReference>
<dbReference type="AlphaFoldDB" id="A0A381PEJ5"/>
<evidence type="ECO:0000313" key="15">
    <source>
        <dbReference type="EMBL" id="SUZ65431.1"/>
    </source>
</evidence>
<keyword evidence="4" id="KW-1003">Cell membrane</keyword>
<evidence type="ECO:0000256" key="13">
    <source>
        <dbReference type="ARBA" id="ARBA00023284"/>
    </source>
</evidence>
<evidence type="ECO:0000256" key="8">
    <source>
        <dbReference type="ARBA" id="ARBA00022989"/>
    </source>
</evidence>
<evidence type="ECO:0000256" key="7">
    <source>
        <dbReference type="ARBA" id="ARBA00022982"/>
    </source>
</evidence>
<comment type="similarity">
    <text evidence="2">Belongs to the DsbB family.</text>
</comment>
<comment type="subcellular location">
    <subcellularLocation>
        <location evidence="1">Cell inner membrane</location>
        <topology evidence="1">Multi-pass membrane protein</topology>
    </subcellularLocation>
</comment>
<dbReference type="InterPro" id="IPR003752">
    <property type="entry name" value="DiS_bond_form_DsbB/BdbC"/>
</dbReference>
<keyword evidence="8 14" id="KW-1133">Transmembrane helix</keyword>
<evidence type="ECO:0008006" key="16">
    <source>
        <dbReference type="Google" id="ProtNLM"/>
    </source>
</evidence>
<protein>
    <recommendedName>
        <fullName evidence="16">Disulfide bond formation protein B</fullName>
    </recommendedName>
</protein>
<keyword evidence="13" id="KW-0676">Redox-active center</keyword>
<feature type="transmembrane region" description="Helical" evidence="14">
    <location>
        <begin position="74"/>
        <end position="93"/>
    </location>
</feature>
<keyword evidence="9" id="KW-0560">Oxidoreductase</keyword>
<accession>A0A381PEJ5</accession>
<name>A0A381PEJ5_9ZZZZ</name>
<dbReference type="EMBL" id="UINC01000960">
    <property type="protein sequence ID" value="SUZ65431.1"/>
    <property type="molecule type" value="Genomic_DNA"/>
</dbReference>
<evidence type="ECO:0000256" key="5">
    <source>
        <dbReference type="ARBA" id="ARBA00022519"/>
    </source>
</evidence>
<dbReference type="InterPro" id="IPR022920">
    <property type="entry name" value="Disulphide_bond_form_DsbB"/>
</dbReference>
<evidence type="ECO:0000256" key="2">
    <source>
        <dbReference type="ARBA" id="ARBA00008823"/>
    </source>
</evidence>
<reference evidence="15" key="1">
    <citation type="submission" date="2018-05" db="EMBL/GenBank/DDBJ databases">
        <authorList>
            <person name="Lanie J.A."/>
            <person name="Ng W.-L."/>
            <person name="Kazmierczak K.M."/>
            <person name="Andrzejewski T.M."/>
            <person name="Davidsen T.M."/>
            <person name="Wayne K.J."/>
            <person name="Tettelin H."/>
            <person name="Glass J.I."/>
            <person name="Rusch D."/>
            <person name="Podicherti R."/>
            <person name="Tsui H.-C.T."/>
            <person name="Winkler M.E."/>
        </authorList>
    </citation>
    <scope>NUCLEOTIDE SEQUENCE</scope>
</reference>
<evidence type="ECO:0000256" key="14">
    <source>
        <dbReference type="SAM" id="Phobius"/>
    </source>
</evidence>
<dbReference type="SUPFAM" id="SSF158442">
    <property type="entry name" value="DsbB-like"/>
    <property type="match status" value="1"/>
</dbReference>
<feature type="transmembrane region" description="Helical" evidence="14">
    <location>
        <begin position="12"/>
        <end position="32"/>
    </location>
</feature>
<keyword evidence="6 14" id="KW-0812">Transmembrane</keyword>
<dbReference type="InterPro" id="IPR050183">
    <property type="entry name" value="DsbB"/>
</dbReference>
<dbReference type="HAMAP" id="MF_00286">
    <property type="entry name" value="DsbB"/>
    <property type="match status" value="1"/>
</dbReference>
<keyword evidence="3" id="KW-0813">Transport</keyword>
<evidence type="ECO:0000256" key="1">
    <source>
        <dbReference type="ARBA" id="ARBA00004429"/>
    </source>
</evidence>
<evidence type="ECO:0000256" key="4">
    <source>
        <dbReference type="ARBA" id="ARBA00022475"/>
    </source>
</evidence>